<keyword evidence="9" id="KW-1185">Reference proteome</keyword>
<dbReference type="InterPro" id="IPR007110">
    <property type="entry name" value="Ig-like_dom"/>
</dbReference>
<accession>A0AAX6QE95</accession>
<evidence type="ECO:0000256" key="6">
    <source>
        <dbReference type="SAM" id="Phobius"/>
    </source>
</evidence>
<dbReference type="Pfam" id="PF08205">
    <property type="entry name" value="C2-set_2"/>
    <property type="match status" value="1"/>
</dbReference>
<protein>
    <submittedName>
        <fullName evidence="10 11">Poliovirus receptor homolog</fullName>
    </submittedName>
</protein>
<dbReference type="GO" id="GO:0050862">
    <property type="term" value="P:positive regulation of T cell receptor signaling pathway"/>
    <property type="evidence" value="ECO:0007669"/>
    <property type="project" value="TreeGrafter"/>
</dbReference>
<feature type="signal peptide" evidence="7">
    <location>
        <begin position="1"/>
        <end position="25"/>
    </location>
</feature>
<dbReference type="GeneID" id="101712173"/>
<proteinExistence type="predicted"/>
<dbReference type="SUPFAM" id="SSF48726">
    <property type="entry name" value="Immunoglobulin"/>
    <property type="match status" value="3"/>
</dbReference>
<dbReference type="GO" id="GO:0001675">
    <property type="term" value="P:acrosome assembly"/>
    <property type="evidence" value="ECO:0007669"/>
    <property type="project" value="TreeGrafter"/>
</dbReference>
<feature type="chain" id="PRO_5044719013" evidence="7">
    <location>
        <begin position="26"/>
        <end position="411"/>
    </location>
</feature>
<dbReference type="SMART" id="SM00409">
    <property type="entry name" value="IG"/>
    <property type="match status" value="2"/>
</dbReference>
<dbReference type="Gene3D" id="2.60.40.10">
    <property type="entry name" value="Immunoglobulins"/>
    <property type="match status" value="3"/>
</dbReference>
<gene>
    <name evidence="10 11" type="primary">LOC101712173</name>
</gene>
<dbReference type="GO" id="GO:0033005">
    <property type="term" value="P:positive regulation of mast cell activation"/>
    <property type="evidence" value="ECO:0007669"/>
    <property type="project" value="TreeGrafter"/>
</dbReference>
<evidence type="ECO:0000256" key="1">
    <source>
        <dbReference type="ARBA" id="ARBA00004479"/>
    </source>
</evidence>
<dbReference type="KEGG" id="hgl:101712173"/>
<reference evidence="10 11" key="1">
    <citation type="submission" date="2025-04" db="UniProtKB">
        <authorList>
            <consortium name="RefSeq"/>
        </authorList>
    </citation>
    <scope>IDENTIFICATION</scope>
</reference>
<dbReference type="GO" id="GO:0043296">
    <property type="term" value="C:apical junction complex"/>
    <property type="evidence" value="ECO:0007669"/>
    <property type="project" value="TreeGrafter"/>
</dbReference>
<dbReference type="GO" id="GO:0050839">
    <property type="term" value="F:cell adhesion molecule binding"/>
    <property type="evidence" value="ECO:0007669"/>
    <property type="project" value="TreeGrafter"/>
</dbReference>
<keyword evidence="4 6" id="KW-0472">Membrane</keyword>
<dbReference type="SMART" id="SM00406">
    <property type="entry name" value="IGv"/>
    <property type="match status" value="1"/>
</dbReference>
<evidence type="ECO:0000256" key="2">
    <source>
        <dbReference type="ARBA" id="ARBA00022692"/>
    </source>
</evidence>
<sequence length="411" mass="44238">MAHAALSVLSLLWLLSLSSVPPGAGTGTVSVQVLPEVRGLLGESVTLPCQLQSLELGTNVTQQTWEHRELAGPVHTVAVFHPTRGPNVQDPQRVNFANTKLGADLRNASLTVSELRAQDEGTYTCRIATFPQGTASNSTRLRVLASPRSTVELQEVTPDLISGKPVPVALCVSSGGRPPARVSWSFDDSDLNGTFIESQKPGPLPGTVTITSVFIVVPSSRVDGKKVTCRVEHETLVEPEVLPVNLSMPYPPEVSISGYDDNWYLGRKEVSLNCDVQSNPEPQDVVWKTTTGTLPLSAEPQIRRLLIHTVDESINTTFVCLVTNNVGTGWGELPVLLKEPPPGEKSGHTTGIIIGVLVPVSVVVILLCCWCYRRCGRRPSCSSANGVNRVIYSAVEAQISSREDTPTEGTR</sequence>
<dbReference type="Proteomes" id="UP000694906">
    <property type="component" value="Unplaced"/>
</dbReference>
<dbReference type="GO" id="GO:0005925">
    <property type="term" value="C:focal adhesion"/>
    <property type="evidence" value="ECO:0007669"/>
    <property type="project" value="TreeGrafter"/>
</dbReference>
<dbReference type="InterPro" id="IPR052659">
    <property type="entry name" value="Nectin/PVR"/>
</dbReference>
<dbReference type="GO" id="GO:0002891">
    <property type="term" value="P:positive regulation of immunoglobulin mediated immune response"/>
    <property type="evidence" value="ECO:0007669"/>
    <property type="project" value="TreeGrafter"/>
</dbReference>
<dbReference type="RefSeq" id="XP_021106548.1">
    <property type="nucleotide sequence ID" value="XM_021250889.1"/>
</dbReference>
<evidence type="ECO:0000313" key="11">
    <source>
        <dbReference type="RefSeq" id="XP_021106548.1"/>
    </source>
</evidence>
<feature type="domain" description="Ig-like" evidence="8">
    <location>
        <begin position="22"/>
        <end position="142"/>
    </location>
</feature>
<dbReference type="GO" id="GO:0005886">
    <property type="term" value="C:plasma membrane"/>
    <property type="evidence" value="ECO:0007669"/>
    <property type="project" value="TreeGrafter"/>
</dbReference>
<feature type="domain" description="Ig-like" evidence="8">
    <location>
        <begin position="147"/>
        <end position="247"/>
    </location>
</feature>
<dbReference type="InterPro" id="IPR013162">
    <property type="entry name" value="CD80_C2-set"/>
</dbReference>
<dbReference type="PANTHER" id="PTHR47387">
    <property type="entry name" value="NECTIN-2"/>
    <property type="match status" value="1"/>
</dbReference>
<dbReference type="AlphaFoldDB" id="A0AAX6QE95"/>
<evidence type="ECO:0000256" key="4">
    <source>
        <dbReference type="ARBA" id="ARBA00023136"/>
    </source>
</evidence>
<dbReference type="GO" id="GO:0046814">
    <property type="term" value="P:coreceptor-mediated virion attachment to host cell"/>
    <property type="evidence" value="ECO:0007669"/>
    <property type="project" value="TreeGrafter"/>
</dbReference>
<feature type="domain" description="Ig-like" evidence="8">
    <location>
        <begin position="252"/>
        <end position="325"/>
    </location>
</feature>
<keyword evidence="2 6" id="KW-0812">Transmembrane</keyword>
<keyword evidence="3 6" id="KW-1133">Transmembrane helix</keyword>
<evidence type="ECO:0000313" key="10">
    <source>
        <dbReference type="RefSeq" id="XP_004873181.1"/>
    </source>
</evidence>
<dbReference type="InterPro" id="IPR013783">
    <property type="entry name" value="Ig-like_fold"/>
</dbReference>
<keyword evidence="10 11" id="KW-0675">Receptor</keyword>
<dbReference type="PANTHER" id="PTHR47387:SF2">
    <property type="entry name" value="PVR CELL ADHESION MOLECULE"/>
    <property type="match status" value="1"/>
</dbReference>
<evidence type="ECO:0000256" key="7">
    <source>
        <dbReference type="SAM" id="SignalP"/>
    </source>
</evidence>
<dbReference type="InterPro" id="IPR036179">
    <property type="entry name" value="Ig-like_dom_sf"/>
</dbReference>
<keyword evidence="7" id="KW-0732">Signal</keyword>
<dbReference type="RefSeq" id="XP_004873181.1">
    <property type="nucleotide sequence ID" value="XM_004873124.3"/>
</dbReference>
<feature type="transmembrane region" description="Helical" evidence="6">
    <location>
        <begin position="351"/>
        <end position="372"/>
    </location>
</feature>
<dbReference type="GO" id="GO:0002860">
    <property type="term" value="P:positive regulation of natural killer cell mediated cytotoxicity directed against tumor cell target"/>
    <property type="evidence" value="ECO:0007669"/>
    <property type="project" value="TreeGrafter"/>
</dbReference>
<dbReference type="InterPro" id="IPR003599">
    <property type="entry name" value="Ig_sub"/>
</dbReference>
<evidence type="ECO:0000256" key="5">
    <source>
        <dbReference type="ARBA" id="ARBA00023157"/>
    </source>
</evidence>
<evidence type="ECO:0000256" key="3">
    <source>
        <dbReference type="ARBA" id="ARBA00022989"/>
    </source>
</evidence>
<organism evidence="9 10">
    <name type="scientific">Heterocephalus glaber</name>
    <name type="common">Naked mole rat</name>
    <dbReference type="NCBI Taxonomy" id="10181"/>
    <lineage>
        <taxon>Eukaryota</taxon>
        <taxon>Metazoa</taxon>
        <taxon>Chordata</taxon>
        <taxon>Craniata</taxon>
        <taxon>Vertebrata</taxon>
        <taxon>Euteleostomi</taxon>
        <taxon>Mammalia</taxon>
        <taxon>Eutheria</taxon>
        <taxon>Euarchontoglires</taxon>
        <taxon>Glires</taxon>
        <taxon>Rodentia</taxon>
        <taxon>Hystricomorpha</taxon>
        <taxon>Bathyergidae</taxon>
        <taxon>Heterocephalus</taxon>
    </lineage>
</organism>
<evidence type="ECO:0000259" key="8">
    <source>
        <dbReference type="PROSITE" id="PS50835"/>
    </source>
</evidence>
<comment type="subcellular location">
    <subcellularLocation>
        <location evidence="1">Membrane</location>
        <topology evidence="1">Single-pass type I membrane protein</topology>
    </subcellularLocation>
</comment>
<dbReference type="GO" id="GO:0007156">
    <property type="term" value="P:homophilic cell adhesion via plasma membrane adhesion molecules"/>
    <property type="evidence" value="ECO:0007669"/>
    <property type="project" value="TreeGrafter"/>
</dbReference>
<name>A0AAX6QE95_HETGA</name>
<evidence type="ECO:0000313" key="9">
    <source>
        <dbReference type="Proteomes" id="UP000694906"/>
    </source>
</evidence>
<keyword evidence="5" id="KW-1015">Disulfide bond</keyword>
<dbReference type="InterPro" id="IPR013106">
    <property type="entry name" value="Ig_V-set"/>
</dbReference>
<dbReference type="PROSITE" id="PS50835">
    <property type="entry name" value="IG_LIKE"/>
    <property type="match status" value="3"/>
</dbReference>
<dbReference type="Pfam" id="PF07686">
    <property type="entry name" value="V-set"/>
    <property type="match status" value="1"/>
</dbReference>